<organism evidence="8">
    <name type="scientific">bioreactor metagenome</name>
    <dbReference type="NCBI Taxonomy" id="1076179"/>
    <lineage>
        <taxon>unclassified sequences</taxon>
        <taxon>metagenomes</taxon>
        <taxon>ecological metagenomes</taxon>
    </lineage>
</organism>
<dbReference type="AlphaFoldDB" id="A0A645DXV7"/>
<dbReference type="InterPro" id="IPR007816">
    <property type="entry name" value="ResB-like_domain"/>
</dbReference>
<evidence type="ECO:0000256" key="3">
    <source>
        <dbReference type="ARBA" id="ARBA00022748"/>
    </source>
</evidence>
<evidence type="ECO:0000256" key="1">
    <source>
        <dbReference type="ARBA" id="ARBA00004141"/>
    </source>
</evidence>
<keyword evidence="2 6" id="KW-0812">Transmembrane</keyword>
<dbReference type="InterPro" id="IPR023494">
    <property type="entry name" value="Cyt_c_bgen_Ccs1/CcsB/ResB"/>
</dbReference>
<keyword evidence="3" id="KW-0201">Cytochrome c-type biogenesis</keyword>
<keyword evidence="4 6" id="KW-1133">Transmembrane helix</keyword>
<dbReference type="PANTHER" id="PTHR31566:SF5">
    <property type="entry name" value="RESB-LIKE DOMAIN-CONTAINING PROTEIN"/>
    <property type="match status" value="1"/>
</dbReference>
<comment type="subcellular location">
    <subcellularLocation>
        <location evidence="1">Membrane</location>
        <topology evidence="1">Multi-pass membrane protein</topology>
    </subcellularLocation>
</comment>
<evidence type="ECO:0000259" key="7">
    <source>
        <dbReference type="Pfam" id="PF05140"/>
    </source>
</evidence>
<dbReference type="GO" id="GO:0017004">
    <property type="term" value="P:cytochrome complex assembly"/>
    <property type="evidence" value="ECO:0007669"/>
    <property type="project" value="UniProtKB-KW"/>
</dbReference>
<evidence type="ECO:0000256" key="2">
    <source>
        <dbReference type="ARBA" id="ARBA00022692"/>
    </source>
</evidence>
<dbReference type="Pfam" id="PF05140">
    <property type="entry name" value="ResB"/>
    <property type="match status" value="1"/>
</dbReference>
<accession>A0A645DXV7</accession>
<proteinExistence type="predicted"/>
<evidence type="ECO:0000256" key="4">
    <source>
        <dbReference type="ARBA" id="ARBA00022989"/>
    </source>
</evidence>
<protein>
    <recommendedName>
        <fullName evidence="7">ResB-like domain-containing protein</fullName>
    </recommendedName>
</protein>
<dbReference type="EMBL" id="VSSQ01040835">
    <property type="protein sequence ID" value="MPM94151.1"/>
    <property type="molecule type" value="Genomic_DNA"/>
</dbReference>
<name>A0A645DXV7_9ZZZZ</name>
<comment type="caution">
    <text evidence="8">The sequence shown here is derived from an EMBL/GenBank/DDBJ whole genome shotgun (WGS) entry which is preliminary data.</text>
</comment>
<evidence type="ECO:0000313" key="8">
    <source>
        <dbReference type="EMBL" id="MPM94151.1"/>
    </source>
</evidence>
<evidence type="ECO:0000256" key="6">
    <source>
        <dbReference type="SAM" id="Phobius"/>
    </source>
</evidence>
<sequence>MPVQEVKKYTSQVTVFTKAGHTEKAGIEVNKPLSMEDWIIYQYSYDESMGKYSKTSVFELVRDPWLKVVYTGIFMLLAGALFLFIAGPRK</sequence>
<gene>
    <name evidence="8" type="ORF">SDC9_141295</name>
</gene>
<feature type="domain" description="ResB-like" evidence="7">
    <location>
        <begin position="5"/>
        <end position="48"/>
    </location>
</feature>
<evidence type="ECO:0000256" key="5">
    <source>
        <dbReference type="ARBA" id="ARBA00023136"/>
    </source>
</evidence>
<dbReference type="GO" id="GO:0016020">
    <property type="term" value="C:membrane"/>
    <property type="evidence" value="ECO:0007669"/>
    <property type="project" value="UniProtKB-SubCell"/>
</dbReference>
<dbReference type="PANTHER" id="PTHR31566">
    <property type="entry name" value="CYTOCHROME C BIOGENESIS PROTEIN CCS1, CHLOROPLASTIC"/>
    <property type="match status" value="1"/>
</dbReference>
<keyword evidence="5 6" id="KW-0472">Membrane</keyword>
<feature type="transmembrane region" description="Helical" evidence="6">
    <location>
        <begin position="68"/>
        <end position="87"/>
    </location>
</feature>
<reference evidence="8" key="1">
    <citation type="submission" date="2019-08" db="EMBL/GenBank/DDBJ databases">
        <authorList>
            <person name="Kucharzyk K."/>
            <person name="Murdoch R.W."/>
            <person name="Higgins S."/>
            <person name="Loffler F."/>
        </authorList>
    </citation>
    <scope>NUCLEOTIDE SEQUENCE</scope>
</reference>